<sequence>MTPEQIWEAAGPAERRLAGVALNPAAPVDVLLRLLAGESAAVRMALCRDRALPDPVVDAVVAHPDRRTRGFFAENPYADPEQRARLVDDPEYHVRGRLAREPRAGGTCMPRPLPDRTVVRIIETYESDHLWELNRLVSPGLQRAMTTHPSAKVRCMGIGRLSWKSLTPDVQDALLADPDPEVRKSADASRRGYERLRDPDAVRRDLPARPCHAHTHLLMYGALAPDVLAAALPRHAWLIARNDSVPPETVALLAAHPDPKVRTRVATRPDLGPAERRALAVDPGPEVRLALSVHPALTEAERAAIDYEVEQGEPFLHSPPYDPELLPDPEQIRALALSAHPLLRRRAAREPHLPADLVALLADDSDLGVRVLLGQNHPDAPAALLLHCFLEYTGCDRWHLTGHGNFPRAGLARFAGDEDPAVRRLALLDPGLPGDVADRLTRDPDPQVRADAAHHPRLPQDRIASLLDGPELAHGAAANPALPVATMDALIAAVGQRAP</sequence>
<dbReference type="RefSeq" id="WP_306070523.1">
    <property type="nucleotide sequence ID" value="NZ_CP120988.1"/>
</dbReference>
<evidence type="ECO:0000313" key="2">
    <source>
        <dbReference type="EMBL" id="WLQ58278.1"/>
    </source>
</evidence>
<proteinExistence type="predicted"/>
<name>A0ABY9ISC4_9ACTN</name>
<feature type="compositionally biased region" description="Basic and acidic residues" evidence="1">
    <location>
        <begin position="436"/>
        <end position="456"/>
    </location>
</feature>
<feature type="region of interest" description="Disordered" evidence="1">
    <location>
        <begin position="176"/>
        <end position="198"/>
    </location>
</feature>
<dbReference type="InterPro" id="IPR011989">
    <property type="entry name" value="ARM-like"/>
</dbReference>
<keyword evidence="3" id="KW-1185">Reference proteome</keyword>
<evidence type="ECO:0000313" key="3">
    <source>
        <dbReference type="Proteomes" id="UP001235744"/>
    </source>
</evidence>
<accession>A0ABY9ISC4</accession>
<evidence type="ECO:0008006" key="4">
    <source>
        <dbReference type="Google" id="ProtNLM"/>
    </source>
</evidence>
<dbReference type="Gene3D" id="1.25.10.10">
    <property type="entry name" value="Leucine-rich Repeat Variant"/>
    <property type="match status" value="2"/>
</dbReference>
<feature type="compositionally biased region" description="Basic and acidic residues" evidence="1">
    <location>
        <begin position="180"/>
        <end position="198"/>
    </location>
</feature>
<dbReference type="EMBL" id="CP120988">
    <property type="protein sequence ID" value="WLQ58278.1"/>
    <property type="molecule type" value="Genomic_DNA"/>
</dbReference>
<evidence type="ECO:0000256" key="1">
    <source>
        <dbReference type="SAM" id="MobiDB-lite"/>
    </source>
</evidence>
<organism evidence="2 3">
    <name type="scientific">Streptomyces poriferorum</name>
    <dbReference type="NCBI Taxonomy" id="2798799"/>
    <lineage>
        <taxon>Bacteria</taxon>
        <taxon>Bacillati</taxon>
        <taxon>Actinomycetota</taxon>
        <taxon>Actinomycetes</taxon>
        <taxon>Kitasatosporales</taxon>
        <taxon>Streptomycetaceae</taxon>
        <taxon>Streptomyces</taxon>
    </lineage>
</organism>
<protein>
    <recommendedName>
        <fullName evidence="4">LRV domain-containing protein</fullName>
    </recommendedName>
</protein>
<feature type="region of interest" description="Disordered" evidence="1">
    <location>
        <begin position="435"/>
        <end position="456"/>
    </location>
</feature>
<gene>
    <name evidence="2" type="ORF">P8A19_23855</name>
</gene>
<reference evidence="2 3" key="1">
    <citation type="submission" date="2023-03" db="EMBL/GenBank/DDBJ databases">
        <title>Isolation and description of six Streptomyces strains from soil environments, able to metabolize different microbial glucans.</title>
        <authorList>
            <person name="Widen T."/>
            <person name="Larsbrink J."/>
        </authorList>
    </citation>
    <scope>NUCLEOTIDE SEQUENCE [LARGE SCALE GENOMIC DNA]</scope>
    <source>
        <strain evidence="2 3">Alt2</strain>
    </source>
</reference>
<dbReference type="Proteomes" id="UP001235744">
    <property type="component" value="Chromosome"/>
</dbReference>